<reference evidence="12 13" key="1">
    <citation type="submission" date="2019-09" db="EMBL/GenBank/DDBJ databases">
        <authorList>
            <person name="Brejova B."/>
        </authorList>
    </citation>
    <scope>NUCLEOTIDE SEQUENCE [LARGE SCALE GENOMIC DNA]</scope>
</reference>
<comment type="similarity">
    <text evidence="2 10">Belongs to the TrkH potassium transport family.</text>
</comment>
<evidence type="ECO:0000313" key="12">
    <source>
        <dbReference type="EMBL" id="VVT54656.1"/>
    </source>
</evidence>
<keyword evidence="5 10" id="KW-0812">Transmembrane</keyword>
<dbReference type="GO" id="GO:0030007">
    <property type="term" value="P:intracellular potassium ion homeostasis"/>
    <property type="evidence" value="ECO:0007669"/>
    <property type="project" value="UniProtKB-UniRule"/>
</dbReference>
<feature type="compositionally biased region" description="Basic and acidic residues" evidence="11">
    <location>
        <begin position="154"/>
        <end position="178"/>
    </location>
</feature>
<dbReference type="InterPro" id="IPR004773">
    <property type="entry name" value="K/Na_transp_Trk1/HKT1"/>
</dbReference>
<dbReference type="RefSeq" id="XP_031854791.1">
    <property type="nucleotide sequence ID" value="XM_031998900.1"/>
</dbReference>
<organism evidence="12 13">
    <name type="scientific">Magnusiomyces paraingens</name>
    <dbReference type="NCBI Taxonomy" id="2606893"/>
    <lineage>
        <taxon>Eukaryota</taxon>
        <taxon>Fungi</taxon>
        <taxon>Dikarya</taxon>
        <taxon>Ascomycota</taxon>
        <taxon>Saccharomycotina</taxon>
        <taxon>Dipodascomycetes</taxon>
        <taxon>Dipodascales</taxon>
        <taxon>Dipodascaceae</taxon>
        <taxon>Magnusiomyces</taxon>
    </lineage>
</organism>
<dbReference type="GO" id="GO:0140107">
    <property type="term" value="F:high-affinity potassium ion transmembrane transporter activity"/>
    <property type="evidence" value="ECO:0007669"/>
    <property type="project" value="TreeGrafter"/>
</dbReference>
<keyword evidence="8 10" id="KW-0406">Ion transport</keyword>
<evidence type="ECO:0000256" key="3">
    <source>
        <dbReference type="ARBA" id="ARBA00022448"/>
    </source>
</evidence>
<keyword evidence="3 10" id="KW-0813">Transport</keyword>
<proteinExistence type="inferred from homology"/>
<dbReference type="InterPro" id="IPR051143">
    <property type="entry name" value="TrkH_K-transport"/>
</dbReference>
<dbReference type="PANTHER" id="PTHR31064">
    <property type="entry name" value="POTASSIUM TRANSPORT PROTEIN DDB_G0292412-RELATED"/>
    <property type="match status" value="1"/>
</dbReference>
<dbReference type="PIRSF" id="PIRSF002450">
    <property type="entry name" value="K+_transpter_TRK"/>
    <property type="match status" value="1"/>
</dbReference>
<feature type="transmembrane region" description="Helical" evidence="10">
    <location>
        <begin position="29"/>
        <end position="47"/>
    </location>
</feature>
<dbReference type="InterPro" id="IPR003445">
    <property type="entry name" value="Cat_transpt"/>
</dbReference>
<dbReference type="InterPro" id="IPR015958">
    <property type="entry name" value="Trk1_fungi"/>
</dbReference>
<keyword evidence="9 10" id="KW-0472">Membrane</keyword>
<feature type="region of interest" description="Disordered" evidence="11">
    <location>
        <begin position="135"/>
        <end position="178"/>
    </location>
</feature>
<feature type="transmembrane region" description="Helical" evidence="10">
    <location>
        <begin position="83"/>
        <end position="106"/>
    </location>
</feature>
<evidence type="ECO:0000256" key="10">
    <source>
        <dbReference type="PIRNR" id="PIRNR002450"/>
    </source>
</evidence>
<evidence type="ECO:0000256" key="5">
    <source>
        <dbReference type="ARBA" id="ARBA00022692"/>
    </source>
</evidence>
<feature type="transmembrane region" description="Helical" evidence="10">
    <location>
        <begin position="382"/>
        <end position="400"/>
    </location>
</feature>
<feature type="transmembrane region" description="Helical" evidence="10">
    <location>
        <begin position="501"/>
        <end position="520"/>
    </location>
</feature>
<dbReference type="Pfam" id="PF02386">
    <property type="entry name" value="TrkH"/>
    <property type="match status" value="1"/>
</dbReference>
<evidence type="ECO:0000256" key="8">
    <source>
        <dbReference type="ARBA" id="ARBA00023065"/>
    </source>
</evidence>
<dbReference type="Proteomes" id="UP000398389">
    <property type="component" value="Unassembled WGS sequence"/>
</dbReference>
<keyword evidence="13" id="KW-1185">Reference proteome</keyword>
<protein>
    <recommendedName>
        <fullName evidence="10">Potassium transport protein</fullName>
    </recommendedName>
</protein>
<evidence type="ECO:0000256" key="2">
    <source>
        <dbReference type="ARBA" id="ARBA00009137"/>
    </source>
</evidence>
<evidence type="ECO:0000313" key="13">
    <source>
        <dbReference type="Proteomes" id="UP000398389"/>
    </source>
</evidence>
<evidence type="ECO:0000256" key="11">
    <source>
        <dbReference type="SAM" id="MobiDB-lite"/>
    </source>
</evidence>
<evidence type="ECO:0000256" key="4">
    <source>
        <dbReference type="ARBA" id="ARBA00022538"/>
    </source>
</evidence>
<comment type="subcellular location">
    <subcellularLocation>
        <location evidence="1">Membrane</location>
        <topology evidence="1">Multi-pass membrane protein</topology>
    </subcellularLocation>
</comment>
<dbReference type="OrthoDB" id="9999863at2759"/>
<dbReference type="GeneID" id="43583000"/>
<dbReference type="GO" id="GO:1990573">
    <property type="term" value="P:potassium ion import across plasma membrane"/>
    <property type="evidence" value="ECO:0007669"/>
    <property type="project" value="TreeGrafter"/>
</dbReference>
<dbReference type="NCBIfam" id="TIGR00934">
    <property type="entry name" value="2a38euk"/>
    <property type="match status" value="1"/>
</dbReference>
<dbReference type="GO" id="GO:0005886">
    <property type="term" value="C:plasma membrane"/>
    <property type="evidence" value="ECO:0007669"/>
    <property type="project" value="InterPro"/>
</dbReference>
<accession>A0A5E8BT28</accession>
<evidence type="ECO:0000256" key="6">
    <source>
        <dbReference type="ARBA" id="ARBA00022958"/>
    </source>
</evidence>
<evidence type="ECO:0000256" key="1">
    <source>
        <dbReference type="ARBA" id="ARBA00004141"/>
    </source>
</evidence>
<dbReference type="AlphaFoldDB" id="A0A5E8BT28"/>
<keyword evidence="7 10" id="KW-1133">Transmembrane helix</keyword>
<feature type="transmembrane region" description="Helical" evidence="10">
    <location>
        <begin position="526"/>
        <end position="548"/>
    </location>
</feature>
<evidence type="ECO:0000256" key="9">
    <source>
        <dbReference type="ARBA" id="ARBA00023136"/>
    </source>
</evidence>
<keyword evidence="4 10" id="KW-0633">Potassium transport</keyword>
<feature type="transmembrane region" description="Helical" evidence="10">
    <location>
        <begin position="475"/>
        <end position="494"/>
    </location>
</feature>
<name>A0A5E8BT28_9ASCO</name>
<evidence type="ECO:0000256" key="7">
    <source>
        <dbReference type="ARBA" id="ARBA00022989"/>
    </source>
</evidence>
<sequence length="707" mass="80243">MSFAQLREYLGQTVETVKRFCTEINFIKIHYASFLALAFVASILIYPNQNLPYIDALYLGMSMCTQGGLNPVDLNALNSWQQIVVYILPMLTTPIFVNTVVVFVRLHYFRVEFRKHDNVDIAKLSSMQSKYRRTLSRSFMEESKSNQNEEEEEKKEKGKEKEKEKEKEKNEDRTQDFEKTGGIVISEKFIPLTRQRESSLGSIHFSLPPPRRCRDPGDIARSIRLMQHTDQMRAVDDGPALVIGPPQGDLPDTPVAVRASTFNTRSDDPFDVKHRKLERSKTIGALLTRRSSRTHDTPLHPAMSTGYLSYKPHIQSNSVFVDLTAEQQVELSGVEYRALLLLSRILVAYYVGWHILAVVFFTPWGVRKDPAQMFRELGFAPAWWGIFTAASSFNNLGLTLTPTSMSSFASSVYMLLVCPFFMIIGNTGFPIFLRFIIWILFKLTDSYGRMHESLGFLLDHPRRCFTHLFPAGPTWWLFGVIMALNIIDTFIFLALDFHAKVVAVIPAGLRVLTGLFQAVATRTTGFSIIDIGALHPAVIVSYTVMMYINIFPVAMSVRHTNVYEEQTLGIYAIPKKLSGVTTHIMRQVSYDLWFIFIALFILCISEEQKLSSGKISIFNVLFEVTSAYGTVGLSTGYAGTNTSLSGQFSKLGKFIIIVLLYRGRHRALPYSTDRAIIVPSEKLRENDRAQENMMHFKEALQSEQALH</sequence>
<feature type="transmembrane region" description="Helical" evidence="10">
    <location>
        <begin position="341"/>
        <end position="362"/>
    </location>
</feature>
<feature type="transmembrane region" description="Helical" evidence="10">
    <location>
        <begin position="412"/>
        <end position="441"/>
    </location>
</feature>
<dbReference type="PANTHER" id="PTHR31064:SF30">
    <property type="entry name" value="HIGH-AFFINITY POTASSIUM TRANSPORT PROTEIN-RELATED"/>
    <property type="match status" value="1"/>
</dbReference>
<gene>
    <name evidence="12" type="ORF">SAPINGB_P004185</name>
</gene>
<dbReference type="EMBL" id="CABVLU010000003">
    <property type="protein sequence ID" value="VVT54656.1"/>
    <property type="molecule type" value="Genomic_DNA"/>
</dbReference>
<keyword evidence="6 10" id="KW-0630">Potassium</keyword>